<reference evidence="3" key="1">
    <citation type="journal article" date="2018" name="Nat. Microbiol.">
        <title>Leveraging single-cell genomics to expand the fungal tree of life.</title>
        <authorList>
            <person name="Ahrendt S.R."/>
            <person name="Quandt C.A."/>
            <person name="Ciobanu D."/>
            <person name="Clum A."/>
            <person name="Salamov A."/>
            <person name="Andreopoulos B."/>
            <person name="Cheng J.F."/>
            <person name="Woyke T."/>
            <person name="Pelin A."/>
            <person name="Henrissat B."/>
            <person name="Reynolds N.K."/>
            <person name="Benny G.L."/>
            <person name="Smith M.E."/>
            <person name="James T.Y."/>
            <person name="Grigoriev I.V."/>
        </authorList>
    </citation>
    <scope>NUCLEOTIDE SEQUENCE [LARGE SCALE GENOMIC DNA]</scope>
</reference>
<gene>
    <name evidence="2" type="ORF">BDK51DRAFT_28513</name>
</gene>
<name>A0A4P9VZM0_9FUNG</name>
<proteinExistence type="predicted"/>
<evidence type="ECO:0000313" key="2">
    <source>
        <dbReference type="EMBL" id="RKO83276.1"/>
    </source>
</evidence>
<evidence type="ECO:0000256" key="1">
    <source>
        <dbReference type="SAM" id="Coils"/>
    </source>
</evidence>
<sequence>MSSVLKFVKSNQKHIAQLQQSNAELSDIVGKQSQQLKNADEKYEQLERQYETLSCNCKISFDSIKNLLEQGEANKEYDAKVKILQDCEEISETISSMVTKESLRERFMEYDAISQNTLAQAIQEIDGKLHLIGGEVEKIKDSTNQNKKYIDKMQIVMEERLETVLMNHEFTASRFVEENGNMLKHDDTKIHEFDENIKTIPYPSNRKEDDSKLFVRTEELLPQTGQLTKEHMNRKVPVYSNKECANIIDNFGWSLEQCTQELEKSWKTLRILGAHVTQLEQQNSENISRILDSIRENTQSIDEQTDNFNTVKRDIALLKKQCVIVIDDEMSADLSS</sequence>
<dbReference type="EMBL" id="ML001436">
    <property type="protein sequence ID" value="RKO83276.1"/>
    <property type="molecule type" value="Genomic_DNA"/>
</dbReference>
<dbReference type="AlphaFoldDB" id="A0A4P9VZM0"/>
<protein>
    <submittedName>
        <fullName evidence="2">Uncharacterized protein</fullName>
    </submittedName>
</protein>
<dbReference type="Proteomes" id="UP000269721">
    <property type="component" value="Unassembled WGS sequence"/>
</dbReference>
<feature type="coiled-coil region" evidence="1">
    <location>
        <begin position="29"/>
        <end position="56"/>
    </location>
</feature>
<organism evidence="2 3">
    <name type="scientific">Blyttiomyces helicus</name>
    <dbReference type="NCBI Taxonomy" id="388810"/>
    <lineage>
        <taxon>Eukaryota</taxon>
        <taxon>Fungi</taxon>
        <taxon>Fungi incertae sedis</taxon>
        <taxon>Chytridiomycota</taxon>
        <taxon>Chytridiomycota incertae sedis</taxon>
        <taxon>Chytridiomycetes</taxon>
        <taxon>Chytridiomycetes incertae sedis</taxon>
        <taxon>Blyttiomyces</taxon>
    </lineage>
</organism>
<accession>A0A4P9VZM0</accession>
<evidence type="ECO:0000313" key="3">
    <source>
        <dbReference type="Proteomes" id="UP000269721"/>
    </source>
</evidence>
<keyword evidence="3" id="KW-1185">Reference proteome</keyword>
<keyword evidence="1" id="KW-0175">Coiled coil</keyword>